<gene>
    <name evidence="1" type="ORF">CIT25_32125</name>
</gene>
<protein>
    <submittedName>
        <fullName evidence="1">Uncharacterized protein</fullName>
    </submittedName>
</protein>
<accession>A0AB36R0Z3</accession>
<sequence length="60" mass="6351">MSSHGFGLIVALEIRVEAAATSHLPGRCRDDGDRNAHAGRSATQCADIFCGIHKESGDLE</sequence>
<reference evidence="2" key="1">
    <citation type="submission" date="2017-08" db="EMBL/GenBank/DDBJ databases">
        <title>Mesorhizobium wenxinae sp. nov., a novel rhizobial species isolated from root nodules of chickpea (Cicer arietinum L.).</title>
        <authorList>
            <person name="Zhang J."/>
        </authorList>
    </citation>
    <scope>NUCLEOTIDE SEQUENCE [LARGE SCALE GENOMIC DNA]</scope>
    <source>
        <strain evidence="2">USDA 3392</strain>
    </source>
</reference>
<keyword evidence="2" id="KW-1185">Reference proteome</keyword>
<comment type="caution">
    <text evidence="1">The sequence shown here is derived from an EMBL/GenBank/DDBJ whole genome shotgun (WGS) entry which is preliminary data.</text>
</comment>
<evidence type="ECO:0000313" key="1">
    <source>
        <dbReference type="EMBL" id="PAP98382.1"/>
    </source>
</evidence>
<dbReference type="EMBL" id="NPKI01000046">
    <property type="protein sequence ID" value="PAP98382.1"/>
    <property type="molecule type" value="Genomic_DNA"/>
</dbReference>
<name>A0AB36R0Z3_9HYPH</name>
<evidence type="ECO:0000313" key="2">
    <source>
        <dbReference type="Proteomes" id="UP000216215"/>
    </source>
</evidence>
<proteinExistence type="predicted"/>
<dbReference type="Proteomes" id="UP000216215">
    <property type="component" value="Unassembled WGS sequence"/>
</dbReference>
<dbReference type="AlphaFoldDB" id="A0AB36R0Z3"/>
<organism evidence="1 2">
    <name type="scientific">Mesorhizobium mediterraneum</name>
    <dbReference type="NCBI Taxonomy" id="43617"/>
    <lineage>
        <taxon>Bacteria</taxon>
        <taxon>Pseudomonadati</taxon>
        <taxon>Pseudomonadota</taxon>
        <taxon>Alphaproteobacteria</taxon>
        <taxon>Hyphomicrobiales</taxon>
        <taxon>Phyllobacteriaceae</taxon>
        <taxon>Mesorhizobium</taxon>
    </lineage>
</organism>